<dbReference type="InterPro" id="IPR036849">
    <property type="entry name" value="Enolase-like_C_sf"/>
</dbReference>
<dbReference type="RefSeq" id="WP_089862625.1">
    <property type="nucleotide sequence ID" value="NZ_FOTI01000055.1"/>
</dbReference>
<dbReference type="GO" id="GO:0009063">
    <property type="term" value="P:amino acid catabolic process"/>
    <property type="evidence" value="ECO:0007669"/>
    <property type="project" value="InterPro"/>
</dbReference>
<dbReference type="InterPro" id="IPR034593">
    <property type="entry name" value="DgoD-like"/>
</dbReference>
<sequence length="397" mass="45049">MKITDIDIIVTCPGRNYVIVKISTDAGIYGWGDATLNGRELAVAETLEKHLKPLLLNKNPDNIEDIWQYIFRGTYWRGGPVLMTALAGIDMALWDIKGKVAGLPLYSLLGGKSRDKVLCYTHVYGKDFNSVKNEAEKHIKKGYKAIRIQVDIPGCEGTYGTNDSYSDKLPVQEIWEPSPYLQTIPELFKYLRKELGNEIELLHDVHERLTPVEAKILASQLEPYRLFFLEDPIRPEHKASFNVFRQTAKIPIAMGELYNTKWEAMQVMEKQLIDYIRCDLSHIGGITEAKKIANIAEIYNIKTAWHGPADISPISHLANVHLDLSIPNFGIQEQTEFFPPEVKDVFSNLPLFKDGYLTVSDKAGLGIEIDEEAACQYPYKRGYLPTSRRKDGSVQDW</sequence>
<reference evidence="5 6" key="1">
    <citation type="submission" date="2016-10" db="EMBL/GenBank/DDBJ databases">
        <authorList>
            <person name="de Groot N.N."/>
        </authorList>
    </citation>
    <scope>NUCLEOTIDE SEQUENCE [LARGE SCALE GENOMIC DNA]</scope>
    <source>
        <strain evidence="5 6">ATCC 51327</strain>
    </source>
</reference>
<dbReference type="EMBL" id="FOTI01000055">
    <property type="protein sequence ID" value="SFM03469.1"/>
    <property type="molecule type" value="Genomic_DNA"/>
</dbReference>
<proteinExistence type="inferred from homology"/>
<gene>
    <name evidence="5" type="ORF">SAMN02983006_02632</name>
</gene>
<feature type="domain" description="Mandelate racemase/muconate lactonizing enzyme C-terminal" evidence="4">
    <location>
        <begin position="128"/>
        <end position="251"/>
    </location>
</feature>
<name>A0A1I4MJS5_9FIRM</name>
<dbReference type="SFLD" id="SFLDG00033">
    <property type="entry name" value="mannonate_dehydratase"/>
    <property type="match status" value="1"/>
</dbReference>
<dbReference type="AlphaFoldDB" id="A0A1I4MJS5"/>
<dbReference type="STRING" id="29563.SAMN02983006_02632"/>
<protein>
    <submittedName>
        <fullName evidence="5">Mannonate dehydratase</fullName>
    </submittedName>
</protein>
<dbReference type="PROSITE" id="PS00909">
    <property type="entry name" value="MR_MLE_2"/>
    <property type="match status" value="1"/>
</dbReference>
<dbReference type="SMART" id="SM00922">
    <property type="entry name" value="MR_MLE"/>
    <property type="match status" value="1"/>
</dbReference>
<dbReference type="Proteomes" id="UP000199006">
    <property type="component" value="Unassembled WGS sequence"/>
</dbReference>
<dbReference type="SUPFAM" id="SSF54826">
    <property type="entry name" value="Enolase N-terminal domain-like"/>
    <property type="match status" value="1"/>
</dbReference>
<keyword evidence="6" id="KW-1185">Reference proteome</keyword>
<evidence type="ECO:0000256" key="1">
    <source>
        <dbReference type="ARBA" id="ARBA00003553"/>
    </source>
</evidence>
<evidence type="ECO:0000313" key="6">
    <source>
        <dbReference type="Proteomes" id="UP000199006"/>
    </source>
</evidence>
<dbReference type="SFLD" id="SFLDG00179">
    <property type="entry name" value="mandelate_racemase"/>
    <property type="match status" value="1"/>
</dbReference>
<dbReference type="InterPro" id="IPR034589">
    <property type="entry name" value="D-mannonate_dehydratase-like"/>
</dbReference>
<dbReference type="NCBIfam" id="NF011654">
    <property type="entry name" value="PRK15072.1"/>
    <property type="match status" value="1"/>
</dbReference>
<dbReference type="PROSITE" id="PS00908">
    <property type="entry name" value="MR_MLE_1"/>
    <property type="match status" value="1"/>
</dbReference>
<dbReference type="Gene3D" id="3.30.390.10">
    <property type="entry name" value="Enolase-like, N-terminal domain"/>
    <property type="match status" value="1"/>
</dbReference>
<dbReference type="InterPro" id="IPR029017">
    <property type="entry name" value="Enolase-like_N"/>
</dbReference>
<dbReference type="GO" id="GO:0008927">
    <property type="term" value="F:mannonate dehydratase activity"/>
    <property type="evidence" value="ECO:0007669"/>
    <property type="project" value="UniProtKB-ARBA"/>
</dbReference>
<dbReference type="GO" id="GO:0016052">
    <property type="term" value="P:carbohydrate catabolic process"/>
    <property type="evidence" value="ECO:0007669"/>
    <property type="project" value="UniProtKB-ARBA"/>
</dbReference>
<evidence type="ECO:0000256" key="3">
    <source>
        <dbReference type="ARBA" id="ARBA00022723"/>
    </source>
</evidence>
<dbReference type="OrthoDB" id="9775391at2"/>
<dbReference type="Pfam" id="PF02746">
    <property type="entry name" value="MR_MLE_N"/>
    <property type="match status" value="1"/>
</dbReference>
<evidence type="ECO:0000313" key="5">
    <source>
        <dbReference type="EMBL" id="SFM03469.1"/>
    </source>
</evidence>
<dbReference type="SUPFAM" id="SSF51604">
    <property type="entry name" value="Enolase C-terminal domain-like"/>
    <property type="match status" value="1"/>
</dbReference>
<dbReference type="InterPro" id="IPR018110">
    <property type="entry name" value="Mandel_Rmase/mucon_lact_enz_CS"/>
</dbReference>
<evidence type="ECO:0000259" key="4">
    <source>
        <dbReference type="SMART" id="SM00922"/>
    </source>
</evidence>
<dbReference type="PANTHER" id="PTHR48080">
    <property type="entry name" value="D-GALACTONATE DEHYDRATASE-RELATED"/>
    <property type="match status" value="1"/>
</dbReference>
<dbReference type="NCBIfam" id="NF043051">
    <property type="entry name" value="ManoateDhtManD"/>
    <property type="match status" value="1"/>
</dbReference>
<dbReference type="Pfam" id="PF13378">
    <property type="entry name" value="MR_MLE_C"/>
    <property type="match status" value="1"/>
</dbReference>
<organism evidence="5 6">
    <name type="scientific">Halanaerobium salsuginis</name>
    <dbReference type="NCBI Taxonomy" id="29563"/>
    <lineage>
        <taxon>Bacteria</taxon>
        <taxon>Bacillati</taxon>
        <taxon>Bacillota</taxon>
        <taxon>Clostridia</taxon>
        <taxon>Halanaerobiales</taxon>
        <taxon>Halanaerobiaceae</taxon>
        <taxon>Halanaerobium</taxon>
    </lineage>
</organism>
<comment type="similarity">
    <text evidence="2">Belongs to the mandelate racemase/muconate lactonizing enzyme family. GalD subfamily.</text>
</comment>
<dbReference type="SFLD" id="SFLDS00001">
    <property type="entry name" value="Enolase"/>
    <property type="match status" value="1"/>
</dbReference>
<keyword evidence="3" id="KW-0479">Metal-binding</keyword>
<comment type="function">
    <text evidence="1">Has no detectable activity with D-mannonate and with a panel of 70 other acid sugars (in vitro), in spite of the conservation of the residues that are expected to be important for catalytic activity and cofactor binding. May have evolved a divergent function.</text>
</comment>
<dbReference type="Gene3D" id="3.20.20.120">
    <property type="entry name" value="Enolase-like C-terminal domain"/>
    <property type="match status" value="1"/>
</dbReference>
<evidence type="ECO:0000256" key="2">
    <source>
        <dbReference type="ARBA" id="ARBA00010339"/>
    </source>
</evidence>
<dbReference type="InterPro" id="IPR029065">
    <property type="entry name" value="Enolase_C-like"/>
</dbReference>
<accession>A0A1I4MJS5</accession>
<dbReference type="InterPro" id="IPR013341">
    <property type="entry name" value="Mandelate_racemase_N_dom"/>
</dbReference>
<dbReference type="GO" id="GO:0000287">
    <property type="term" value="F:magnesium ion binding"/>
    <property type="evidence" value="ECO:0007669"/>
    <property type="project" value="UniProtKB-ARBA"/>
</dbReference>
<dbReference type="PANTHER" id="PTHR48080:SF6">
    <property type="entry name" value="STARVATION-SENSING PROTEIN RSPA"/>
    <property type="match status" value="1"/>
</dbReference>
<dbReference type="InterPro" id="IPR013342">
    <property type="entry name" value="Mandelate_racemase_C"/>
</dbReference>